<keyword evidence="2" id="KW-1185">Reference proteome</keyword>
<reference evidence="1 2" key="1">
    <citation type="submission" date="2018-11" db="EMBL/GenBank/DDBJ databases">
        <authorList>
            <consortium name="Pathogen Informatics"/>
        </authorList>
    </citation>
    <scope>NUCLEOTIDE SEQUENCE [LARGE SCALE GENOMIC DNA]</scope>
    <source>
        <strain evidence="1 2">Zambia</strain>
    </source>
</reference>
<name>A0A3P8B3N6_9TREM</name>
<gene>
    <name evidence="1" type="ORF">SMRZ_LOCUS12195</name>
</gene>
<evidence type="ECO:0000313" key="2">
    <source>
        <dbReference type="Proteomes" id="UP000277204"/>
    </source>
</evidence>
<accession>A0A3P8B3N6</accession>
<protein>
    <submittedName>
        <fullName evidence="1">Uncharacterized protein</fullName>
    </submittedName>
</protein>
<evidence type="ECO:0000313" key="1">
    <source>
        <dbReference type="EMBL" id="VDO99153.1"/>
    </source>
</evidence>
<dbReference type="EMBL" id="UZAI01007457">
    <property type="protein sequence ID" value="VDO99153.1"/>
    <property type="molecule type" value="Genomic_DNA"/>
</dbReference>
<sequence length="64" mass="7609">MKRIEKLSLVPQMVKAPCQTTRMIWLEIWSYDTIFCRSGNALRLVYARYRSAFMPQIIISKVKQ</sequence>
<dbReference type="AlphaFoldDB" id="A0A3P8B3N6"/>
<proteinExistence type="predicted"/>
<organism evidence="1 2">
    <name type="scientific">Schistosoma margrebowiei</name>
    <dbReference type="NCBI Taxonomy" id="48269"/>
    <lineage>
        <taxon>Eukaryota</taxon>
        <taxon>Metazoa</taxon>
        <taxon>Spiralia</taxon>
        <taxon>Lophotrochozoa</taxon>
        <taxon>Platyhelminthes</taxon>
        <taxon>Trematoda</taxon>
        <taxon>Digenea</taxon>
        <taxon>Strigeidida</taxon>
        <taxon>Schistosomatoidea</taxon>
        <taxon>Schistosomatidae</taxon>
        <taxon>Schistosoma</taxon>
    </lineage>
</organism>
<dbReference type="Proteomes" id="UP000277204">
    <property type="component" value="Unassembled WGS sequence"/>
</dbReference>